<evidence type="ECO:0000256" key="5">
    <source>
        <dbReference type="PROSITE-ProRule" id="PRU01077"/>
    </source>
</evidence>
<evidence type="ECO:0000259" key="8">
    <source>
        <dbReference type="PROSITE" id="PS50081"/>
    </source>
</evidence>
<dbReference type="PROSITE" id="PS50002">
    <property type="entry name" value="SH3"/>
    <property type="match status" value="2"/>
</dbReference>
<evidence type="ECO:0000259" key="9">
    <source>
        <dbReference type="PROSITE" id="PS51741"/>
    </source>
</evidence>
<dbReference type="CDD" id="cd11912">
    <property type="entry name" value="SH3_Bzz1_1"/>
    <property type="match status" value="1"/>
</dbReference>
<feature type="compositionally biased region" description="Low complexity" evidence="6">
    <location>
        <begin position="439"/>
        <end position="448"/>
    </location>
</feature>
<feature type="domain" description="SH3" evidence="7">
    <location>
        <begin position="484"/>
        <end position="545"/>
    </location>
</feature>
<keyword evidence="5" id="KW-0175">Coiled coil</keyword>
<dbReference type="OrthoDB" id="8783038at2759"/>
<feature type="domain" description="SH3" evidence="7">
    <location>
        <begin position="574"/>
        <end position="632"/>
    </location>
</feature>
<feature type="compositionally biased region" description="Basic residues" evidence="6">
    <location>
        <begin position="1"/>
        <end position="10"/>
    </location>
</feature>
<dbReference type="SMART" id="SM00326">
    <property type="entry name" value="SH3"/>
    <property type="match status" value="2"/>
</dbReference>
<dbReference type="CDD" id="cd00174">
    <property type="entry name" value="SH3"/>
    <property type="match status" value="1"/>
</dbReference>
<evidence type="ECO:0000313" key="11">
    <source>
        <dbReference type="Proteomes" id="UP000605846"/>
    </source>
</evidence>
<feature type="domain" description="Phorbol-ester/DAG-type" evidence="8">
    <location>
        <begin position="379"/>
        <end position="427"/>
    </location>
</feature>
<gene>
    <name evidence="10" type="ORF">EC973_004690</name>
</gene>
<dbReference type="SMART" id="SM00109">
    <property type="entry name" value="C1"/>
    <property type="match status" value="1"/>
</dbReference>
<protein>
    <recommendedName>
        <fullName evidence="12">Protein BZZ1</fullName>
    </recommendedName>
</protein>
<feature type="region of interest" description="Disordered" evidence="6">
    <location>
        <begin position="1"/>
        <end position="28"/>
    </location>
</feature>
<dbReference type="AlphaFoldDB" id="A0A8H7BEF1"/>
<evidence type="ECO:0000259" key="7">
    <source>
        <dbReference type="PROSITE" id="PS50002"/>
    </source>
</evidence>
<evidence type="ECO:0000313" key="10">
    <source>
        <dbReference type="EMBL" id="KAF7721425.1"/>
    </source>
</evidence>
<feature type="compositionally biased region" description="Polar residues" evidence="6">
    <location>
        <begin position="12"/>
        <end position="28"/>
    </location>
</feature>
<dbReference type="InterPro" id="IPR031160">
    <property type="entry name" value="F_BAR_dom"/>
</dbReference>
<keyword evidence="1 4" id="KW-0728">SH3 domain</keyword>
<organism evidence="10 11">
    <name type="scientific">Apophysomyces ossiformis</name>
    <dbReference type="NCBI Taxonomy" id="679940"/>
    <lineage>
        <taxon>Eukaryota</taxon>
        <taxon>Fungi</taxon>
        <taxon>Fungi incertae sedis</taxon>
        <taxon>Mucoromycota</taxon>
        <taxon>Mucoromycotina</taxon>
        <taxon>Mucoromycetes</taxon>
        <taxon>Mucorales</taxon>
        <taxon>Mucorineae</taxon>
        <taxon>Mucoraceae</taxon>
        <taxon>Apophysomyces</taxon>
    </lineage>
</organism>
<keyword evidence="2" id="KW-0479">Metal-binding</keyword>
<accession>A0A8H7BEF1</accession>
<dbReference type="SUPFAM" id="SSF57889">
    <property type="entry name" value="Cysteine-rich domain"/>
    <property type="match status" value="1"/>
</dbReference>
<dbReference type="PANTHER" id="PTHR15735:SF21">
    <property type="entry name" value="PROTEIN NERVOUS WRECK"/>
    <property type="match status" value="1"/>
</dbReference>
<dbReference type="SUPFAM" id="SSF50044">
    <property type="entry name" value="SH3-domain"/>
    <property type="match status" value="2"/>
</dbReference>
<dbReference type="GO" id="GO:0046872">
    <property type="term" value="F:metal ion binding"/>
    <property type="evidence" value="ECO:0007669"/>
    <property type="project" value="UniProtKB-KW"/>
</dbReference>
<dbReference type="Pfam" id="PF14604">
    <property type="entry name" value="SH3_9"/>
    <property type="match status" value="1"/>
</dbReference>
<comment type="caution">
    <text evidence="10">The sequence shown here is derived from an EMBL/GenBank/DDBJ whole genome shotgun (WGS) entry which is preliminary data.</text>
</comment>
<dbReference type="Pfam" id="PF00018">
    <property type="entry name" value="SH3_1"/>
    <property type="match status" value="1"/>
</dbReference>
<dbReference type="PRINTS" id="PR00452">
    <property type="entry name" value="SH3DOMAIN"/>
</dbReference>
<dbReference type="InterPro" id="IPR002219">
    <property type="entry name" value="PKC_DAG/PE"/>
</dbReference>
<dbReference type="Pfam" id="PF00130">
    <property type="entry name" value="C1_1"/>
    <property type="match status" value="1"/>
</dbReference>
<dbReference type="InterPro" id="IPR036028">
    <property type="entry name" value="SH3-like_dom_sf"/>
</dbReference>
<dbReference type="PRINTS" id="PR00499">
    <property type="entry name" value="P67PHOX"/>
</dbReference>
<name>A0A8H7BEF1_9FUNG</name>
<evidence type="ECO:0008006" key="12">
    <source>
        <dbReference type="Google" id="ProtNLM"/>
    </source>
</evidence>
<evidence type="ECO:0000256" key="3">
    <source>
        <dbReference type="ARBA" id="ARBA00022833"/>
    </source>
</evidence>
<evidence type="ECO:0000256" key="6">
    <source>
        <dbReference type="SAM" id="MobiDB-lite"/>
    </source>
</evidence>
<evidence type="ECO:0000256" key="2">
    <source>
        <dbReference type="ARBA" id="ARBA00022723"/>
    </source>
</evidence>
<dbReference type="InterPro" id="IPR001452">
    <property type="entry name" value="SH3_domain"/>
</dbReference>
<dbReference type="PROSITE" id="PS50081">
    <property type="entry name" value="ZF_DAG_PE_2"/>
    <property type="match status" value="1"/>
</dbReference>
<dbReference type="SUPFAM" id="SSF103657">
    <property type="entry name" value="BAR/IMD domain-like"/>
    <property type="match status" value="2"/>
</dbReference>
<dbReference type="Gene3D" id="2.30.30.40">
    <property type="entry name" value="SH3 Domains"/>
    <property type="match status" value="2"/>
</dbReference>
<dbReference type="PROSITE" id="PS51741">
    <property type="entry name" value="F_BAR"/>
    <property type="match status" value="1"/>
</dbReference>
<evidence type="ECO:0000256" key="1">
    <source>
        <dbReference type="ARBA" id="ARBA00022443"/>
    </source>
</evidence>
<dbReference type="EMBL" id="JABAYA010000266">
    <property type="protein sequence ID" value="KAF7721425.1"/>
    <property type="molecule type" value="Genomic_DNA"/>
</dbReference>
<dbReference type="CDD" id="cd20824">
    <property type="entry name" value="C1_SpBZZ1-like"/>
    <property type="match status" value="1"/>
</dbReference>
<dbReference type="InterPro" id="IPR046349">
    <property type="entry name" value="C1-like_sf"/>
</dbReference>
<proteinExistence type="predicted"/>
<dbReference type="Proteomes" id="UP000605846">
    <property type="component" value="Unassembled WGS sequence"/>
</dbReference>
<dbReference type="InterPro" id="IPR027267">
    <property type="entry name" value="AH/BAR_dom_sf"/>
</dbReference>
<dbReference type="GO" id="GO:0030833">
    <property type="term" value="P:regulation of actin filament polymerization"/>
    <property type="evidence" value="ECO:0007669"/>
    <property type="project" value="TreeGrafter"/>
</dbReference>
<dbReference type="FunFam" id="2.30.30.40:FF:000072">
    <property type="entry name" value="Unconventional Myosin IB"/>
    <property type="match status" value="1"/>
</dbReference>
<keyword evidence="11" id="KW-1185">Reference proteome</keyword>
<keyword evidence="3" id="KW-0862">Zinc</keyword>
<reference evidence="10" key="1">
    <citation type="submission" date="2020-01" db="EMBL/GenBank/DDBJ databases">
        <title>Genome Sequencing of Three Apophysomyces-Like Fungal Strains Confirms a Novel Fungal Genus in the Mucoromycota with divergent Burkholderia-like Endosymbiotic Bacteria.</title>
        <authorList>
            <person name="Stajich J.E."/>
            <person name="Macias A.M."/>
            <person name="Carter-House D."/>
            <person name="Lovett B."/>
            <person name="Kasson L.R."/>
            <person name="Berry K."/>
            <person name="Grigoriev I."/>
            <person name="Chang Y."/>
            <person name="Spatafora J."/>
            <person name="Kasson M.T."/>
        </authorList>
    </citation>
    <scope>NUCLEOTIDE SEQUENCE</scope>
    <source>
        <strain evidence="10">NRRL A-21654</strain>
    </source>
</reference>
<sequence>MENLAKKYKTNAKGSSNETTGNDGEWSETGSTSWAAWSSLVTHTESIARTRYQLADELSNSVAEALKSAAHRKEEARKKHVVFYQKLKSERDKTYLEKDKAKQTYDDRCAATENIKAKLSKGTGDQEKVIDALLMRFLNLKNCIYASIKNSLNNPYLNATIARSNNALLSVPERVYFIPGYIQCRKDKQLQELDSTCILVQQDILLKYIDIEVRTLVSIQRHYERAAESVKRIDPAVDASVFTRQSLETSTPSEPLTNVQFTFLPWNGGANAGDIVIDRDGTLVVNDSAVIFLNNKLVKDRKLLDALGDELSQRSSEIARLEAAVESASKSSPEYDTLKERLLNVTRHITLLSTQKVRVKSEVDVIIQSIGDEGLRAQTHDFKSSSFTMPTTCDYCGNTIWGLSNKGLTSCGFNCHAKCEMKVALNCSRTKGKINRQPSSSFSLSSSSKRISKTPEKNGAISSVSSLVDTQAYTAQETVEQSPAGRSSAVALYDYQAQNEEELTMMEGSRLTVVEPDDGSGWVKAENHNGQVGLVPANYLEMDTHAPVAQPSFTETQNILSPAEAVPQDNNYSQPCEYATVLYDFEAVNSDELNIREGDKVIVTKKDDSGWWEGVLNGKTGIFPANYVSCDQ</sequence>
<feature type="domain" description="F-BAR" evidence="9">
    <location>
        <begin position="1"/>
        <end position="238"/>
    </location>
</feature>
<dbReference type="Gene3D" id="1.20.1270.60">
    <property type="entry name" value="Arfaptin homology (AH) domain/BAR domain"/>
    <property type="match status" value="2"/>
</dbReference>
<dbReference type="InterPro" id="IPR035459">
    <property type="entry name" value="Bzz1_SH3_1"/>
</dbReference>
<feature type="region of interest" description="Disordered" evidence="6">
    <location>
        <begin position="434"/>
        <end position="461"/>
    </location>
</feature>
<dbReference type="Gene3D" id="3.30.60.20">
    <property type="match status" value="1"/>
</dbReference>
<dbReference type="PANTHER" id="PTHR15735">
    <property type="entry name" value="FCH AND DOUBLE SH3 DOMAINS PROTEIN"/>
    <property type="match status" value="1"/>
</dbReference>
<evidence type="ECO:0000256" key="4">
    <source>
        <dbReference type="PROSITE-ProRule" id="PRU00192"/>
    </source>
</evidence>